<dbReference type="AlphaFoldDB" id="A0A117NFR4"/>
<dbReference type="EMBL" id="LKAM01000017">
    <property type="protein sequence ID" value="KUM45562.1"/>
    <property type="molecule type" value="Genomic_DNA"/>
</dbReference>
<evidence type="ECO:0000256" key="1">
    <source>
        <dbReference type="SAM" id="Phobius"/>
    </source>
</evidence>
<gene>
    <name evidence="2" type="ORF">ABT39_MTgene2397</name>
</gene>
<feature type="transmembrane region" description="Helical" evidence="1">
    <location>
        <begin position="12"/>
        <end position="31"/>
    </location>
</feature>
<reference evidence="2" key="1">
    <citation type="journal article" date="2015" name="Genome Biol. Evol.">
        <title>Organellar Genomes of White Spruce (Picea glauca): Assembly and Annotation.</title>
        <authorList>
            <person name="Jackman S.D."/>
            <person name="Warren R.L."/>
            <person name="Gibb E.A."/>
            <person name="Vandervalk B.P."/>
            <person name="Mohamadi H."/>
            <person name="Chu J."/>
            <person name="Raymond A."/>
            <person name="Pleasance S."/>
            <person name="Coope R."/>
            <person name="Wildung M.R."/>
            <person name="Ritland C.E."/>
            <person name="Bousquet J."/>
            <person name="Jones S.J."/>
            <person name="Bohlmann J."/>
            <person name="Birol I."/>
        </authorList>
    </citation>
    <scope>NUCLEOTIDE SEQUENCE [LARGE SCALE GENOMIC DNA]</scope>
    <source>
        <tissue evidence="2">Flushing bud</tissue>
    </source>
</reference>
<proteinExistence type="predicted"/>
<keyword evidence="1" id="KW-1133">Transmembrane helix</keyword>
<organism evidence="2">
    <name type="scientific">Picea glauca</name>
    <name type="common">White spruce</name>
    <name type="synonym">Pinus glauca</name>
    <dbReference type="NCBI Taxonomy" id="3330"/>
    <lineage>
        <taxon>Eukaryota</taxon>
        <taxon>Viridiplantae</taxon>
        <taxon>Streptophyta</taxon>
        <taxon>Embryophyta</taxon>
        <taxon>Tracheophyta</taxon>
        <taxon>Spermatophyta</taxon>
        <taxon>Pinopsida</taxon>
        <taxon>Pinidae</taxon>
        <taxon>Conifers I</taxon>
        <taxon>Pinales</taxon>
        <taxon>Pinaceae</taxon>
        <taxon>Picea</taxon>
    </lineage>
</organism>
<evidence type="ECO:0000313" key="2">
    <source>
        <dbReference type="EMBL" id="KUM45562.1"/>
    </source>
</evidence>
<accession>A0A117NFR4</accession>
<name>A0A117NFR4_PICGL</name>
<sequence length="97" mass="10641">MYVGGVKERGEKINALLGVMPMILLIGRSVFRRPINRMRELLNAAGVSVEPAPIAPIQIARTSEPTSLPFIELSVAVYPVKALPLVKVISSFRLRLC</sequence>
<keyword evidence="2" id="KW-0496">Mitochondrion</keyword>
<keyword evidence="1" id="KW-0812">Transmembrane</keyword>
<comment type="caution">
    <text evidence="2">The sequence shown here is derived from an EMBL/GenBank/DDBJ whole genome shotgun (WGS) entry which is preliminary data.</text>
</comment>
<geneLocation type="mitochondrion" evidence="2"/>
<protein>
    <submittedName>
        <fullName evidence="2">Uncharacterized protein</fullName>
    </submittedName>
</protein>
<keyword evidence="1" id="KW-0472">Membrane</keyword>